<keyword evidence="1" id="KW-0547">Nucleotide-binding</keyword>
<evidence type="ECO:0000256" key="1">
    <source>
        <dbReference type="ARBA" id="ARBA00022741"/>
    </source>
</evidence>
<dbReference type="Gene3D" id="3.40.50.300">
    <property type="entry name" value="P-loop containing nucleotide triphosphate hydrolases"/>
    <property type="match status" value="1"/>
</dbReference>
<dbReference type="InterPro" id="IPR027417">
    <property type="entry name" value="P-loop_NTPase"/>
</dbReference>
<protein>
    <recommendedName>
        <fullName evidence="3">PhoH-like protein domain-containing protein</fullName>
    </recommendedName>
</protein>
<evidence type="ECO:0000313" key="5">
    <source>
        <dbReference type="Proteomes" id="UP000224459"/>
    </source>
</evidence>
<dbReference type="EMBL" id="KX171212">
    <property type="protein sequence ID" value="ANT44727.1"/>
    <property type="molecule type" value="Genomic_DNA"/>
</dbReference>
<name>A0A1X9I9E5_9CAUD</name>
<organism evidence="4 5">
    <name type="scientific">Staphylococcus phage vB_SscM-1</name>
    <dbReference type="NCBI Taxonomy" id="1868844"/>
    <lineage>
        <taxon>Viruses</taxon>
        <taxon>Duplodnaviria</taxon>
        <taxon>Heunggongvirae</taxon>
        <taxon>Uroviricota</taxon>
        <taxon>Caudoviricetes</taxon>
        <taxon>Herelleviridae</taxon>
        <taxon>Twortvirinae</taxon>
        <taxon>Sciuriunavirus</taxon>
        <taxon>Sciuriunavirus SscM1</taxon>
    </lineage>
</organism>
<evidence type="ECO:0000313" key="4">
    <source>
        <dbReference type="EMBL" id="ANT44727.1"/>
    </source>
</evidence>
<dbReference type="GO" id="GO:0005524">
    <property type="term" value="F:ATP binding"/>
    <property type="evidence" value="ECO:0007669"/>
    <property type="project" value="UniProtKB-KW"/>
</dbReference>
<accession>A0A1X9I9E5</accession>
<dbReference type="PANTHER" id="PTHR30473">
    <property type="entry name" value="PROTEIN PHOH"/>
    <property type="match status" value="1"/>
</dbReference>
<gene>
    <name evidence="4" type="ORF">vB_SscM-1_064</name>
</gene>
<dbReference type="InterPro" id="IPR003714">
    <property type="entry name" value="PhoH"/>
</dbReference>
<dbReference type="Pfam" id="PF02562">
    <property type="entry name" value="PhoH"/>
    <property type="match status" value="1"/>
</dbReference>
<feature type="domain" description="PhoH-like protein" evidence="3">
    <location>
        <begin position="6"/>
        <end position="221"/>
    </location>
</feature>
<evidence type="ECO:0000259" key="3">
    <source>
        <dbReference type="Pfam" id="PF02562"/>
    </source>
</evidence>
<dbReference type="InterPro" id="IPR051451">
    <property type="entry name" value="PhoH2-like"/>
</dbReference>
<sequence>MAYFGITAKNEEQKLAFQYLTNDKPFTFISGQSGCGKSLLSQAVGLEKVIEDKDYRKLIYTRLQVEIGMSQGFLPGDAQDKLYPYVAPFMDNLEVMDSNSNIKDYILFEGQDENRKKVFFDSIQSIRGRSLNDVYFIIDEAQNLDINTISAIATRAGNNSKFIFLGNFAQCDDKTLRKPETNGLYKLLSGLYEKDKDKKYFDHLNLTEVQRHPVVEMVESILRNHEMDERFEELEHRGTLSEYNKSYGVIE</sequence>
<keyword evidence="2" id="KW-0067">ATP-binding</keyword>
<keyword evidence="5" id="KW-1185">Reference proteome</keyword>
<evidence type="ECO:0000256" key="2">
    <source>
        <dbReference type="ARBA" id="ARBA00022840"/>
    </source>
</evidence>
<dbReference type="SUPFAM" id="SSF52540">
    <property type="entry name" value="P-loop containing nucleoside triphosphate hydrolases"/>
    <property type="match status" value="1"/>
</dbReference>
<dbReference type="Proteomes" id="UP000224459">
    <property type="component" value="Segment"/>
</dbReference>
<dbReference type="PANTHER" id="PTHR30473:SF2">
    <property type="entry name" value="PIN DOMAIN-CONTAINING PROTEIN"/>
    <property type="match status" value="1"/>
</dbReference>
<reference evidence="5" key="1">
    <citation type="submission" date="2016-04" db="EMBL/GenBank/DDBJ databases">
        <authorList>
            <person name="Gasior T."/>
        </authorList>
    </citation>
    <scope>NUCLEOTIDE SEQUENCE [LARGE SCALE GENOMIC DNA]</scope>
</reference>
<proteinExistence type="predicted"/>